<gene>
    <name evidence="2" type="ORF">SASPL_114844</name>
</gene>
<name>A0A8X8Y784_SALSN</name>
<dbReference type="AlphaFoldDB" id="A0A8X8Y784"/>
<dbReference type="Pfam" id="PF25597">
    <property type="entry name" value="SH3_retrovirus"/>
    <property type="match status" value="1"/>
</dbReference>
<dbReference type="EMBL" id="PNBA02000005">
    <property type="protein sequence ID" value="KAG6424426.1"/>
    <property type="molecule type" value="Genomic_DNA"/>
</dbReference>
<dbReference type="Proteomes" id="UP000298416">
    <property type="component" value="Unassembled WGS sequence"/>
</dbReference>
<evidence type="ECO:0000313" key="3">
    <source>
        <dbReference type="Proteomes" id="UP000298416"/>
    </source>
</evidence>
<comment type="caution">
    <text evidence="2">The sequence shown here is derived from an EMBL/GenBank/DDBJ whole genome shotgun (WGS) entry which is preliminary data.</text>
</comment>
<sequence length="269" mass="30995">MEDQQRIPDIGQRHINAKGLEALVEKNVLPDAQSSSFKKCLTTFKGRRIENVWTEKNTYYDHFRGCSCKTYVHFPKDDMSKLDAKVRQFILIGYNQDKFGYRLYGPIEKMVTRSRDVVFNEDQTIEDIDRAESSDYHSPDDLVDIDLGSIPHLPTTVDNLENPPDIDNDDLQEVEPIRSTKDRQQSTRYYSSEYVLLTDGGEPKYFEEAMEGVDKQNLFLAMEDEMKSFHDNDTSDLIPLPKGLKCCFGGGKPVHSVIQILIWLEMLIP</sequence>
<protein>
    <recommendedName>
        <fullName evidence="1">Retroviral polymerase SH3-like domain-containing protein</fullName>
    </recommendedName>
</protein>
<reference evidence="2" key="2">
    <citation type="submission" date="2020-08" db="EMBL/GenBank/DDBJ databases">
        <title>Plant Genome Project.</title>
        <authorList>
            <person name="Zhang R.-G."/>
        </authorList>
    </citation>
    <scope>NUCLEOTIDE SEQUENCE</scope>
    <source>
        <strain evidence="2">Huo1</strain>
        <tissue evidence="2">Leaf</tissue>
    </source>
</reference>
<evidence type="ECO:0000259" key="1">
    <source>
        <dbReference type="Pfam" id="PF25597"/>
    </source>
</evidence>
<accession>A0A8X8Y784</accession>
<evidence type="ECO:0000313" key="2">
    <source>
        <dbReference type="EMBL" id="KAG6424426.1"/>
    </source>
</evidence>
<dbReference type="InterPro" id="IPR057670">
    <property type="entry name" value="SH3_retrovirus"/>
</dbReference>
<feature type="domain" description="Retroviral polymerase SH3-like" evidence="1">
    <location>
        <begin position="68"/>
        <end position="127"/>
    </location>
</feature>
<proteinExistence type="predicted"/>
<reference evidence="2" key="1">
    <citation type="submission" date="2018-01" db="EMBL/GenBank/DDBJ databases">
        <authorList>
            <person name="Mao J.F."/>
        </authorList>
    </citation>
    <scope>NUCLEOTIDE SEQUENCE</scope>
    <source>
        <strain evidence="2">Huo1</strain>
        <tissue evidence="2">Leaf</tissue>
    </source>
</reference>
<organism evidence="2">
    <name type="scientific">Salvia splendens</name>
    <name type="common">Scarlet sage</name>
    <dbReference type="NCBI Taxonomy" id="180675"/>
    <lineage>
        <taxon>Eukaryota</taxon>
        <taxon>Viridiplantae</taxon>
        <taxon>Streptophyta</taxon>
        <taxon>Embryophyta</taxon>
        <taxon>Tracheophyta</taxon>
        <taxon>Spermatophyta</taxon>
        <taxon>Magnoliopsida</taxon>
        <taxon>eudicotyledons</taxon>
        <taxon>Gunneridae</taxon>
        <taxon>Pentapetalae</taxon>
        <taxon>asterids</taxon>
        <taxon>lamiids</taxon>
        <taxon>Lamiales</taxon>
        <taxon>Lamiaceae</taxon>
        <taxon>Nepetoideae</taxon>
        <taxon>Mentheae</taxon>
        <taxon>Salviinae</taxon>
        <taxon>Salvia</taxon>
        <taxon>Salvia subgen. Calosphace</taxon>
        <taxon>core Calosphace</taxon>
    </lineage>
</organism>
<keyword evidence="3" id="KW-1185">Reference proteome</keyword>